<dbReference type="GO" id="GO:0046167">
    <property type="term" value="P:glycerol-3-phosphate biosynthetic process"/>
    <property type="evidence" value="ECO:0007669"/>
    <property type="project" value="TreeGrafter"/>
</dbReference>
<dbReference type="SUPFAM" id="SSF53067">
    <property type="entry name" value="Actin-like ATPase domain"/>
    <property type="match status" value="2"/>
</dbReference>
<comment type="pathway">
    <text evidence="1">Polyol metabolism; glycerol degradation via glycerol kinase pathway; sn-glycerol 3-phosphate from glycerol: step 1/1.</text>
</comment>
<dbReference type="InterPro" id="IPR043129">
    <property type="entry name" value="ATPase_NBD"/>
</dbReference>
<proteinExistence type="inferred from homology"/>
<feature type="transmembrane region" description="Helical" evidence="13">
    <location>
        <begin position="6"/>
        <end position="39"/>
    </location>
</feature>
<evidence type="ECO:0000256" key="6">
    <source>
        <dbReference type="ARBA" id="ARBA00022777"/>
    </source>
</evidence>
<evidence type="ECO:0000259" key="15">
    <source>
        <dbReference type="Pfam" id="PF02782"/>
    </source>
</evidence>
<dbReference type="Pfam" id="PF02782">
    <property type="entry name" value="FGGY_C"/>
    <property type="match status" value="1"/>
</dbReference>
<evidence type="ECO:0000256" key="11">
    <source>
        <dbReference type="ARBA" id="ARBA00071571"/>
    </source>
</evidence>
<dbReference type="GO" id="GO:0019563">
    <property type="term" value="P:glycerol catabolic process"/>
    <property type="evidence" value="ECO:0007669"/>
    <property type="project" value="UniProtKB-UniPathway"/>
</dbReference>
<dbReference type="PANTHER" id="PTHR10196:SF69">
    <property type="entry name" value="GLYCEROL KINASE"/>
    <property type="match status" value="1"/>
</dbReference>
<sequence length="635" mass="71773">MSYKYCLSVIILCMCVCLYVCMSEYLCVCVCVCVCLYVCMSVKFRCFYFRKYPTIDNNDIIFFFFLNLLKSIEKVFISFLLFLYDFFFLMKEIVYYKIDRVCFIYKFFFFFCFDFTKQKEASLKSTMEIKNVLIGAIDQSTSSTRFIIYQLNSQAIIASHQIEIRQIFPHPGWVEINPEEIITTTIKCIDECCNIIKKTGFDISGIKAIGICNQRETTILWDCKTSKPLYNAICWLDNRTTDLVNLFIEKTSNKSREQFREMTGLPICSYFSALKIRWLLDNVDDVKNALRQGTLMFGTVDSWLIYKLTGKHITDVTNASRTLLISMETLNWSEELCNFFEIPMSILPKIHSSAEIYATICLGSLTGIAISGCLGDQQAALFGEYCFEPGETKCTYGTGTFMLTNIGNNMIINKNGLITTVAYQLGSEGKVCYALEGSGSIGGNAIRFLCDNLQLINDVSEVESAAISVSGTDGVIFVPCFTGLYTPHWDSTARGIICGLVQTTKKEHIIRAVLEAICFQTEEMIEATCTDMPYNQKIKALKVDGGITVNSLFLQLLSDILGIDVIKSPNAEASSWGAAMVAAIGAQIISFNEIRKYHAEDGIIQKPNLSNNQRELMIRQWKKGISRARGWLQDD</sequence>
<evidence type="ECO:0000256" key="2">
    <source>
        <dbReference type="ARBA" id="ARBA00009156"/>
    </source>
</evidence>
<evidence type="ECO:0000256" key="8">
    <source>
        <dbReference type="ARBA" id="ARBA00022840"/>
    </source>
</evidence>
<keyword evidence="13" id="KW-1133">Transmembrane helix</keyword>
<dbReference type="GO" id="GO:0006641">
    <property type="term" value="P:triglyceride metabolic process"/>
    <property type="evidence" value="ECO:0007669"/>
    <property type="project" value="TreeGrafter"/>
</dbReference>
<dbReference type="WormBase" id="Bm5353">
    <property type="protein sequence ID" value="BM43683"/>
    <property type="gene ID" value="WBGene00225614"/>
</dbReference>
<evidence type="ECO:0000313" key="17">
    <source>
        <dbReference type="WormBase" id="Bm5353"/>
    </source>
</evidence>
<dbReference type="InterPro" id="IPR005999">
    <property type="entry name" value="Glycerol_kin"/>
</dbReference>
<dbReference type="GO" id="GO:0005739">
    <property type="term" value="C:mitochondrion"/>
    <property type="evidence" value="ECO:0007669"/>
    <property type="project" value="TreeGrafter"/>
</dbReference>
<keyword evidence="5" id="KW-0547">Nucleotide-binding</keyword>
<accession>A0A0K0JIK6</accession>
<dbReference type="CDD" id="cd07792">
    <property type="entry name" value="ASKHA_NBD_FGGY_GK1-3-like"/>
    <property type="match status" value="1"/>
</dbReference>
<evidence type="ECO:0000256" key="3">
    <source>
        <dbReference type="ARBA" id="ARBA00012099"/>
    </source>
</evidence>
<dbReference type="EC" id="2.7.1.30" evidence="3"/>
<gene>
    <name evidence="16 17" type="ORF">Bm5353</name>
    <name evidence="16" type="ORF">BM_Bm5353</name>
</gene>
<protein>
    <recommendedName>
        <fullName evidence="11">Probable glycerol kinase</fullName>
        <ecNumber evidence="3">2.7.1.30</ecNumber>
    </recommendedName>
    <alternativeName>
        <fullName evidence="9">ATP:glycerol 3-phosphotransferase</fullName>
    </alternativeName>
</protein>
<evidence type="ECO:0000256" key="10">
    <source>
        <dbReference type="ARBA" id="ARBA00052101"/>
    </source>
</evidence>
<dbReference type="InterPro" id="IPR018483">
    <property type="entry name" value="Carb_kinase_FGGY_CS"/>
</dbReference>
<dbReference type="EMBL" id="LN856990">
    <property type="protein sequence ID" value="CRZ24850.1"/>
    <property type="molecule type" value="Genomic_DNA"/>
</dbReference>
<comment type="similarity">
    <text evidence="2 12">Belongs to the FGGY kinase family.</text>
</comment>
<accession>A0A0H5S9N1</accession>
<keyword evidence="13" id="KW-0812">Transmembrane</keyword>
<evidence type="ECO:0000256" key="9">
    <source>
        <dbReference type="ARBA" id="ARBA00043149"/>
    </source>
</evidence>
<dbReference type="Gene3D" id="3.30.420.40">
    <property type="match status" value="2"/>
</dbReference>
<dbReference type="InterPro" id="IPR042018">
    <property type="entry name" value="GK1-3_metazoan-type"/>
</dbReference>
<keyword evidence="6 12" id="KW-0418">Kinase</keyword>
<evidence type="ECO:0000256" key="4">
    <source>
        <dbReference type="ARBA" id="ARBA00022679"/>
    </source>
</evidence>
<dbReference type="InterPro" id="IPR018484">
    <property type="entry name" value="FGGY_N"/>
</dbReference>
<name>A0A0H5S9N1_BRUMA</name>
<dbReference type="GO" id="GO:0004370">
    <property type="term" value="F:glycerol kinase activity"/>
    <property type="evidence" value="ECO:0007669"/>
    <property type="project" value="UniProtKB-EC"/>
</dbReference>
<evidence type="ECO:0000256" key="1">
    <source>
        <dbReference type="ARBA" id="ARBA00005190"/>
    </source>
</evidence>
<keyword evidence="7" id="KW-0319">Glycerol metabolism</keyword>
<feature type="transmembrane region" description="Helical" evidence="13">
    <location>
        <begin position="60"/>
        <end position="87"/>
    </location>
</feature>
<evidence type="ECO:0000313" key="16">
    <source>
        <dbReference type="EMBL" id="CRZ24850.1"/>
    </source>
</evidence>
<reference evidence="16" key="2">
    <citation type="submission" date="2012-12" db="EMBL/GenBank/DDBJ databases">
        <authorList>
            <person name="Gao Y.W."/>
            <person name="Fan S.T."/>
            <person name="Sun H.T."/>
            <person name="Wang Z."/>
            <person name="Gao X.L."/>
            <person name="Li Y.G."/>
            <person name="Wang T.C."/>
            <person name="Zhang K."/>
            <person name="Xu W.W."/>
            <person name="Yu Z.J."/>
            <person name="Xia X.Z."/>
        </authorList>
    </citation>
    <scope>NUCLEOTIDE SEQUENCE</scope>
    <source>
        <strain evidence="16">FR3</strain>
    </source>
</reference>
<dbReference type="Pfam" id="PF00370">
    <property type="entry name" value="FGGY_N"/>
    <property type="match status" value="1"/>
</dbReference>
<keyword evidence="8" id="KW-0067">ATP-binding</keyword>
<evidence type="ECO:0000256" key="5">
    <source>
        <dbReference type="ARBA" id="ARBA00022741"/>
    </source>
</evidence>
<feature type="domain" description="Carbohydrate kinase FGGY N-terminal" evidence="14">
    <location>
        <begin position="134"/>
        <end position="383"/>
    </location>
</feature>
<dbReference type="NCBIfam" id="NF000756">
    <property type="entry name" value="PRK00047.1"/>
    <property type="match status" value="1"/>
</dbReference>
<dbReference type="PROSITE" id="PS00933">
    <property type="entry name" value="FGGY_KINASES_1"/>
    <property type="match status" value="1"/>
</dbReference>
<evidence type="ECO:0000256" key="7">
    <source>
        <dbReference type="ARBA" id="ARBA00022798"/>
    </source>
</evidence>
<dbReference type="AlphaFoldDB" id="A0A0H5S9N1"/>
<evidence type="ECO:0000259" key="14">
    <source>
        <dbReference type="Pfam" id="PF00370"/>
    </source>
</evidence>
<dbReference type="NCBIfam" id="TIGR01311">
    <property type="entry name" value="glycerol_kin"/>
    <property type="match status" value="1"/>
</dbReference>
<keyword evidence="13" id="KW-0472">Membrane</keyword>
<dbReference type="PANTHER" id="PTHR10196">
    <property type="entry name" value="SUGAR KINASE"/>
    <property type="match status" value="1"/>
</dbReference>
<dbReference type="FunFam" id="3.30.420.40:FF:000177">
    <property type="entry name" value="Glycerol kinase"/>
    <property type="match status" value="1"/>
</dbReference>
<organism evidence="16">
    <name type="scientific">Brugia malayi</name>
    <name type="common">Filarial nematode worm</name>
    <dbReference type="NCBI Taxonomy" id="6279"/>
    <lineage>
        <taxon>Eukaryota</taxon>
        <taxon>Metazoa</taxon>
        <taxon>Ecdysozoa</taxon>
        <taxon>Nematoda</taxon>
        <taxon>Chromadorea</taxon>
        <taxon>Rhabditida</taxon>
        <taxon>Spirurina</taxon>
        <taxon>Spiruromorpha</taxon>
        <taxon>Filarioidea</taxon>
        <taxon>Onchocercidae</taxon>
        <taxon>Brugia</taxon>
    </lineage>
</organism>
<dbReference type="InterPro" id="IPR018485">
    <property type="entry name" value="FGGY_C"/>
</dbReference>
<feature type="domain" description="Carbohydrate kinase FGGY C-terminal" evidence="15">
    <location>
        <begin position="393"/>
        <end position="585"/>
    </location>
</feature>
<dbReference type="GO" id="GO:0005524">
    <property type="term" value="F:ATP binding"/>
    <property type="evidence" value="ECO:0007669"/>
    <property type="project" value="UniProtKB-KW"/>
</dbReference>
<reference evidence="16" key="1">
    <citation type="journal article" date="2007" name="Science">
        <title>Draft genome of the filarial nematode parasite Brugia malayi.</title>
        <authorList>
            <person name="Ghedin E."/>
            <person name="Wang S."/>
            <person name="Spiro D."/>
            <person name="Caler E."/>
            <person name="Zhao Q."/>
            <person name="Crabtree J."/>
            <person name="Allen J.E."/>
            <person name="Delcher A.L."/>
            <person name="Guiliano D.B."/>
            <person name="Miranda-Saavedra D."/>
            <person name="Angiuoli S.V."/>
            <person name="Creasy T."/>
            <person name="Amedeo P."/>
            <person name="Haas B."/>
            <person name="El-Sayed N.M."/>
            <person name="Wortman J.R."/>
            <person name="Feldblyum T."/>
            <person name="Tallon L."/>
            <person name="Schatz M."/>
            <person name="Shumway M."/>
            <person name="Koo H."/>
            <person name="Salzberg S.L."/>
            <person name="Schobel S."/>
            <person name="Pertea M."/>
            <person name="Pop M."/>
            <person name="White O."/>
            <person name="Barton G.J."/>
            <person name="Carlow C.K."/>
            <person name="Crawford M.J."/>
            <person name="Daub J."/>
            <person name="Dimmic M.W."/>
            <person name="Estes C.F."/>
            <person name="Foster J.M."/>
            <person name="Ganatra M."/>
            <person name="Gregory W.F."/>
            <person name="Johnson N.M."/>
            <person name="Jin J."/>
            <person name="Komuniecki R."/>
            <person name="Korf I."/>
            <person name="Kumar S."/>
            <person name="Laney S."/>
            <person name="Li B.W."/>
            <person name="Li W."/>
            <person name="Lindblom T.H."/>
            <person name="Lustigman S."/>
            <person name="Ma D."/>
            <person name="Maina C.V."/>
            <person name="Martin D.M."/>
            <person name="McCarter J.P."/>
            <person name="McReynolds L."/>
            <person name="Mitreva M."/>
            <person name="Nutman T.B."/>
            <person name="Parkinson J."/>
            <person name="Peregrin-Alvarez J.M."/>
            <person name="Poole C."/>
            <person name="Ren Q."/>
            <person name="Saunders L."/>
            <person name="Sluder A.E."/>
            <person name="Smith K."/>
            <person name="Stanke M."/>
            <person name="Unnasch T.R."/>
            <person name="Ware J."/>
            <person name="Wei A.D."/>
            <person name="Weil G."/>
            <person name="Williams D.J."/>
            <person name="Zhang Y."/>
            <person name="Williams S.A."/>
            <person name="Fraser-Liggett C."/>
            <person name="Slatko B."/>
            <person name="Blaxter M.L."/>
            <person name="Scott A.L."/>
        </authorList>
    </citation>
    <scope>NUCLEOTIDE SEQUENCE</scope>
    <source>
        <strain evidence="16">FR3</strain>
    </source>
</reference>
<comment type="catalytic activity">
    <reaction evidence="10">
        <text>glycerol + ATP = sn-glycerol 3-phosphate + ADP + H(+)</text>
        <dbReference type="Rhea" id="RHEA:21644"/>
        <dbReference type="ChEBI" id="CHEBI:15378"/>
        <dbReference type="ChEBI" id="CHEBI:17754"/>
        <dbReference type="ChEBI" id="CHEBI:30616"/>
        <dbReference type="ChEBI" id="CHEBI:57597"/>
        <dbReference type="ChEBI" id="CHEBI:456216"/>
        <dbReference type="EC" id="2.7.1.30"/>
    </reaction>
</comment>
<dbReference type="PROSITE" id="PS00445">
    <property type="entry name" value="FGGY_KINASES_2"/>
    <property type="match status" value="1"/>
</dbReference>
<evidence type="ECO:0000256" key="12">
    <source>
        <dbReference type="RuleBase" id="RU003733"/>
    </source>
</evidence>
<dbReference type="UniPathway" id="UPA00618">
    <property type="reaction ID" value="UER00672"/>
</dbReference>
<keyword evidence="4 12" id="KW-0808">Transferase</keyword>
<evidence type="ECO:0000256" key="13">
    <source>
        <dbReference type="SAM" id="Phobius"/>
    </source>
</evidence>